<dbReference type="GO" id="GO:0008097">
    <property type="term" value="F:5S rRNA binding"/>
    <property type="evidence" value="ECO:0007669"/>
    <property type="project" value="TreeGrafter"/>
</dbReference>
<reference evidence="8 9" key="1">
    <citation type="submission" date="2016-10" db="EMBL/GenBank/DDBJ databases">
        <authorList>
            <person name="de Groot N.N."/>
        </authorList>
    </citation>
    <scope>NUCLEOTIDE SEQUENCE [LARGE SCALE GENOMIC DNA]</scope>
    <source>
        <strain evidence="8 9">JCM 19513</strain>
    </source>
</reference>
<dbReference type="Gene3D" id="3.30.420.100">
    <property type="match status" value="1"/>
</dbReference>
<dbReference type="GO" id="GO:0022625">
    <property type="term" value="C:cytosolic large ribosomal subunit"/>
    <property type="evidence" value="ECO:0007669"/>
    <property type="project" value="TreeGrafter"/>
</dbReference>
<evidence type="ECO:0000256" key="3">
    <source>
        <dbReference type="ARBA" id="ARBA00022884"/>
    </source>
</evidence>
<keyword evidence="3 7" id="KW-0694">RNA-binding</keyword>
<accession>A0A1H7QDW6</accession>
<evidence type="ECO:0000313" key="9">
    <source>
        <dbReference type="Proteomes" id="UP000185766"/>
    </source>
</evidence>
<evidence type="ECO:0000256" key="7">
    <source>
        <dbReference type="HAMAP-Rule" id="MF_01337"/>
    </source>
</evidence>
<comment type="subunit">
    <text evidence="7">Part of the 50S ribosomal subunit; part of the 5S rRNA/L5/L18/L25 subcomplex. Contacts the 5S and 23S rRNAs.</text>
</comment>
<dbReference type="InterPro" id="IPR004389">
    <property type="entry name" value="Ribosomal_uL18_bac-type"/>
</dbReference>
<dbReference type="EMBL" id="FOAS01000012">
    <property type="protein sequence ID" value="SEL46311.1"/>
    <property type="molecule type" value="Genomic_DNA"/>
</dbReference>
<dbReference type="Proteomes" id="UP000185766">
    <property type="component" value="Unassembled WGS sequence"/>
</dbReference>
<dbReference type="SUPFAM" id="SSF53137">
    <property type="entry name" value="Translational machinery components"/>
    <property type="match status" value="1"/>
</dbReference>
<dbReference type="GO" id="GO:0003735">
    <property type="term" value="F:structural constituent of ribosome"/>
    <property type="evidence" value="ECO:0007669"/>
    <property type="project" value="InterPro"/>
</dbReference>
<dbReference type="PANTHER" id="PTHR12899">
    <property type="entry name" value="39S RIBOSOMAL PROTEIN L18, MITOCHONDRIAL"/>
    <property type="match status" value="1"/>
</dbReference>
<dbReference type="RefSeq" id="WP_074869231.1">
    <property type="nucleotide sequence ID" value="NZ_FOAS01000012.1"/>
</dbReference>
<protein>
    <recommendedName>
        <fullName evidence="6 7">Large ribosomal subunit protein uL18</fullName>
    </recommendedName>
</protein>
<keyword evidence="2 7" id="KW-0699">rRNA-binding</keyword>
<dbReference type="Pfam" id="PF00861">
    <property type="entry name" value="Ribosomal_L18p"/>
    <property type="match status" value="1"/>
</dbReference>
<dbReference type="HAMAP" id="MF_01337_B">
    <property type="entry name" value="Ribosomal_uL18_B"/>
    <property type="match status" value="1"/>
</dbReference>
<dbReference type="NCBIfam" id="TIGR00060">
    <property type="entry name" value="L18_bact"/>
    <property type="match status" value="1"/>
</dbReference>
<proteinExistence type="inferred from homology"/>
<gene>
    <name evidence="7" type="primary">rplR</name>
    <name evidence="8" type="ORF">SAMN05216214_112128</name>
</gene>
<dbReference type="STRING" id="1429083.GCA_001885685_00299"/>
<dbReference type="InterPro" id="IPR057268">
    <property type="entry name" value="Ribosomal_L18"/>
</dbReference>
<sequence length="115" mass="12479">MDKKVSRLRRAVKVRLKLRELGAVRLCVNRSSQHIYAQVISADGGKVLASASTLDKELRQGSTGNVEAAQKVGVLIAERAKAAGISRVSFDRSGFKYHGRVKALADAARENGLEF</sequence>
<keyword evidence="4 7" id="KW-0689">Ribosomal protein</keyword>
<comment type="similarity">
    <text evidence="1 7">Belongs to the universal ribosomal protein uL18 family.</text>
</comment>
<dbReference type="FunFam" id="3.30.420.100:FF:000001">
    <property type="entry name" value="50S ribosomal protein L18"/>
    <property type="match status" value="1"/>
</dbReference>
<evidence type="ECO:0000256" key="1">
    <source>
        <dbReference type="ARBA" id="ARBA00007116"/>
    </source>
</evidence>
<name>A0A1H7QDW6_9GAMM</name>
<comment type="function">
    <text evidence="7">This is one of the proteins that bind and probably mediate the attachment of the 5S RNA into the large ribosomal subunit, where it forms part of the central protuberance.</text>
</comment>
<evidence type="ECO:0000256" key="2">
    <source>
        <dbReference type="ARBA" id="ARBA00022730"/>
    </source>
</evidence>
<dbReference type="GO" id="GO:0006412">
    <property type="term" value="P:translation"/>
    <property type="evidence" value="ECO:0007669"/>
    <property type="project" value="UniProtKB-UniRule"/>
</dbReference>
<keyword evidence="9" id="KW-1185">Reference proteome</keyword>
<keyword evidence="5 7" id="KW-0687">Ribonucleoprotein</keyword>
<evidence type="ECO:0000313" key="8">
    <source>
        <dbReference type="EMBL" id="SEL46311.1"/>
    </source>
</evidence>
<evidence type="ECO:0000256" key="4">
    <source>
        <dbReference type="ARBA" id="ARBA00022980"/>
    </source>
</evidence>
<dbReference type="InterPro" id="IPR005484">
    <property type="entry name" value="Ribosomal_uL18_bac/plant/anim"/>
</dbReference>
<organism evidence="8 9">
    <name type="scientific">Atopomonas hussainii</name>
    <dbReference type="NCBI Taxonomy" id="1429083"/>
    <lineage>
        <taxon>Bacteria</taxon>
        <taxon>Pseudomonadati</taxon>
        <taxon>Pseudomonadota</taxon>
        <taxon>Gammaproteobacteria</taxon>
        <taxon>Pseudomonadales</taxon>
        <taxon>Pseudomonadaceae</taxon>
        <taxon>Atopomonas</taxon>
    </lineage>
</organism>
<dbReference type="PANTHER" id="PTHR12899:SF3">
    <property type="entry name" value="LARGE RIBOSOMAL SUBUNIT PROTEIN UL18M"/>
    <property type="match status" value="1"/>
</dbReference>
<dbReference type="CDD" id="cd00432">
    <property type="entry name" value="Ribosomal_L18_L5e"/>
    <property type="match status" value="1"/>
</dbReference>
<dbReference type="AlphaFoldDB" id="A0A1H7QDW6"/>
<evidence type="ECO:0000256" key="6">
    <source>
        <dbReference type="ARBA" id="ARBA00035197"/>
    </source>
</evidence>
<evidence type="ECO:0000256" key="5">
    <source>
        <dbReference type="ARBA" id="ARBA00023274"/>
    </source>
</evidence>